<accession>X1GLT6</accession>
<proteinExistence type="predicted"/>
<evidence type="ECO:0000313" key="1">
    <source>
        <dbReference type="EMBL" id="GAH42569.1"/>
    </source>
</evidence>
<protein>
    <submittedName>
        <fullName evidence="1">Uncharacterized protein</fullName>
    </submittedName>
</protein>
<reference evidence="1" key="1">
    <citation type="journal article" date="2014" name="Front. Microbiol.">
        <title>High frequency of phylogenetically diverse reductive dehalogenase-homologous genes in deep subseafloor sedimentary metagenomes.</title>
        <authorList>
            <person name="Kawai M."/>
            <person name="Futagami T."/>
            <person name="Toyoda A."/>
            <person name="Takaki Y."/>
            <person name="Nishi S."/>
            <person name="Hori S."/>
            <person name="Arai W."/>
            <person name="Tsubouchi T."/>
            <person name="Morono Y."/>
            <person name="Uchiyama I."/>
            <person name="Ito T."/>
            <person name="Fujiyama A."/>
            <person name="Inagaki F."/>
            <person name="Takami H."/>
        </authorList>
    </citation>
    <scope>NUCLEOTIDE SEQUENCE</scope>
    <source>
        <strain evidence="1">Expedition CK06-06</strain>
    </source>
</reference>
<gene>
    <name evidence="1" type="ORF">S03H2_14192</name>
</gene>
<feature type="non-terminal residue" evidence="1">
    <location>
        <position position="1"/>
    </location>
</feature>
<dbReference type="AlphaFoldDB" id="X1GLT6"/>
<dbReference type="EMBL" id="BARU01007196">
    <property type="protein sequence ID" value="GAH42569.1"/>
    <property type="molecule type" value="Genomic_DNA"/>
</dbReference>
<comment type="caution">
    <text evidence="1">The sequence shown here is derived from an EMBL/GenBank/DDBJ whole genome shotgun (WGS) entry which is preliminary data.</text>
</comment>
<organism evidence="1">
    <name type="scientific">marine sediment metagenome</name>
    <dbReference type="NCBI Taxonomy" id="412755"/>
    <lineage>
        <taxon>unclassified sequences</taxon>
        <taxon>metagenomes</taxon>
        <taxon>ecological metagenomes</taxon>
    </lineage>
</organism>
<name>X1GLT6_9ZZZZ</name>
<sequence>EKMLTFVDIEKENSMARELNIEGFKRKRML</sequence>